<evidence type="ECO:0000313" key="4">
    <source>
        <dbReference type="Proteomes" id="UP000007305"/>
    </source>
</evidence>
<dbReference type="EnsemblPlants" id="Zm00001eb297470_T001">
    <property type="protein sequence ID" value="Zm00001eb297470_P001"/>
    <property type="gene ID" value="Zm00001eb297470"/>
</dbReference>
<feature type="signal peptide" evidence="2">
    <location>
        <begin position="1"/>
        <end position="18"/>
    </location>
</feature>
<reference evidence="3" key="2">
    <citation type="submission" date="2019-07" db="EMBL/GenBank/DDBJ databases">
        <authorList>
            <person name="Seetharam A."/>
            <person name="Woodhouse M."/>
            <person name="Cannon E."/>
        </authorList>
    </citation>
    <scope>NUCLEOTIDE SEQUENCE [LARGE SCALE GENOMIC DNA]</scope>
    <source>
        <strain evidence="3">cv. B73</strain>
    </source>
</reference>
<evidence type="ECO:0000256" key="1">
    <source>
        <dbReference type="SAM" id="MobiDB-lite"/>
    </source>
</evidence>
<feature type="region of interest" description="Disordered" evidence="1">
    <location>
        <begin position="29"/>
        <end position="53"/>
    </location>
</feature>
<feature type="chain" id="PRO_5032488167" evidence="2">
    <location>
        <begin position="19"/>
        <end position="202"/>
    </location>
</feature>
<evidence type="ECO:0000256" key="2">
    <source>
        <dbReference type="SAM" id="SignalP"/>
    </source>
</evidence>
<reference evidence="3" key="3">
    <citation type="submission" date="2021-05" db="UniProtKB">
        <authorList>
            <consortium name="EnsemblPlants"/>
        </authorList>
    </citation>
    <scope>IDENTIFICATION</scope>
    <source>
        <strain evidence="3">cv. B73</strain>
    </source>
</reference>
<keyword evidence="2" id="KW-0732">Signal</keyword>
<reference evidence="4" key="1">
    <citation type="journal article" date="2009" name="Science">
        <title>The B73 maize genome: complexity, diversity, and dynamics.</title>
        <authorList>
            <person name="Schnable P.S."/>
            <person name="Ware D."/>
            <person name="Fulton R.S."/>
            <person name="Stein J.C."/>
            <person name="Wei F."/>
            <person name="Pasternak S."/>
            <person name="Liang C."/>
            <person name="Zhang J."/>
            <person name="Fulton L."/>
            <person name="Graves T.A."/>
            <person name="Minx P."/>
            <person name="Reily A.D."/>
            <person name="Courtney L."/>
            <person name="Kruchowski S.S."/>
            <person name="Tomlinson C."/>
            <person name="Strong C."/>
            <person name="Delehaunty K."/>
            <person name="Fronick C."/>
            <person name="Courtney B."/>
            <person name="Rock S.M."/>
            <person name="Belter E."/>
            <person name="Du F."/>
            <person name="Kim K."/>
            <person name="Abbott R.M."/>
            <person name="Cotton M."/>
            <person name="Levy A."/>
            <person name="Marchetto P."/>
            <person name="Ochoa K."/>
            <person name="Jackson S.M."/>
            <person name="Gillam B."/>
            <person name="Chen W."/>
            <person name="Yan L."/>
            <person name="Higginbotham J."/>
            <person name="Cardenas M."/>
            <person name="Waligorski J."/>
            <person name="Applebaum E."/>
            <person name="Phelps L."/>
            <person name="Falcone J."/>
            <person name="Kanchi K."/>
            <person name="Thane T."/>
            <person name="Scimone A."/>
            <person name="Thane N."/>
            <person name="Henke J."/>
            <person name="Wang T."/>
            <person name="Ruppert J."/>
            <person name="Shah N."/>
            <person name="Rotter K."/>
            <person name="Hodges J."/>
            <person name="Ingenthron E."/>
            <person name="Cordes M."/>
            <person name="Kohlberg S."/>
            <person name="Sgro J."/>
            <person name="Delgado B."/>
            <person name="Mead K."/>
            <person name="Chinwalla A."/>
            <person name="Leonard S."/>
            <person name="Crouse K."/>
            <person name="Collura K."/>
            <person name="Kudrna D."/>
            <person name="Currie J."/>
            <person name="He R."/>
            <person name="Angelova A."/>
            <person name="Rajasekar S."/>
            <person name="Mueller T."/>
            <person name="Lomeli R."/>
            <person name="Scara G."/>
            <person name="Ko A."/>
            <person name="Delaney K."/>
            <person name="Wissotski M."/>
            <person name="Lopez G."/>
            <person name="Campos D."/>
            <person name="Braidotti M."/>
            <person name="Ashley E."/>
            <person name="Golser W."/>
            <person name="Kim H."/>
            <person name="Lee S."/>
            <person name="Lin J."/>
            <person name="Dujmic Z."/>
            <person name="Kim W."/>
            <person name="Talag J."/>
            <person name="Zuccolo A."/>
            <person name="Fan C."/>
            <person name="Sebastian A."/>
            <person name="Kramer M."/>
            <person name="Spiegel L."/>
            <person name="Nascimento L."/>
            <person name="Zutavern T."/>
            <person name="Miller B."/>
            <person name="Ambroise C."/>
            <person name="Muller S."/>
            <person name="Spooner W."/>
            <person name="Narechania A."/>
            <person name="Ren L."/>
            <person name="Wei S."/>
            <person name="Kumari S."/>
            <person name="Faga B."/>
            <person name="Levy M.J."/>
            <person name="McMahan L."/>
            <person name="Van Buren P."/>
            <person name="Vaughn M.W."/>
            <person name="Ying K."/>
            <person name="Yeh C.-T."/>
            <person name="Emrich S.J."/>
            <person name="Jia Y."/>
            <person name="Kalyanaraman A."/>
            <person name="Hsia A.-P."/>
            <person name="Barbazuk W.B."/>
            <person name="Baucom R.S."/>
            <person name="Brutnell T.P."/>
            <person name="Carpita N.C."/>
            <person name="Chaparro C."/>
            <person name="Chia J.-M."/>
            <person name="Deragon J.-M."/>
            <person name="Estill J.C."/>
            <person name="Fu Y."/>
            <person name="Jeddeloh J.A."/>
            <person name="Han Y."/>
            <person name="Lee H."/>
            <person name="Li P."/>
            <person name="Lisch D.R."/>
            <person name="Liu S."/>
            <person name="Liu Z."/>
            <person name="Nagel D.H."/>
            <person name="McCann M.C."/>
            <person name="SanMiguel P."/>
            <person name="Myers A.M."/>
            <person name="Nettleton D."/>
            <person name="Nguyen J."/>
            <person name="Penning B.W."/>
            <person name="Ponnala L."/>
            <person name="Schneider K.L."/>
            <person name="Schwartz D.C."/>
            <person name="Sharma A."/>
            <person name="Soderlund C."/>
            <person name="Springer N.M."/>
            <person name="Sun Q."/>
            <person name="Wang H."/>
            <person name="Waterman M."/>
            <person name="Westerman R."/>
            <person name="Wolfgruber T.K."/>
            <person name="Yang L."/>
            <person name="Yu Y."/>
            <person name="Zhang L."/>
            <person name="Zhou S."/>
            <person name="Zhu Q."/>
            <person name="Bennetzen J.L."/>
            <person name="Dawe R.K."/>
            <person name="Jiang J."/>
            <person name="Jiang N."/>
            <person name="Presting G.G."/>
            <person name="Wessler S.R."/>
            <person name="Aluru S."/>
            <person name="Martienssen R.A."/>
            <person name="Clifton S.W."/>
            <person name="McCombie W.R."/>
            <person name="Wing R.A."/>
            <person name="Wilson R.K."/>
        </authorList>
    </citation>
    <scope>NUCLEOTIDE SEQUENCE [LARGE SCALE GENOMIC DNA]</scope>
    <source>
        <strain evidence="4">cv. B73</strain>
    </source>
</reference>
<protein>
    <submittedName>
        <fullName evidence="3">Uncharacterized protein</fullName>
    </submittedName>
</protein>
<proteinExistence type="predicted"/>
<evidence type="ECO:0000313" key="3">
    <source>
        <dbReference type="EnsemblPlants" id="Zm00001eb297470_P001"/>
    </source>
</evidence>
<dbReference type="Gramene" id="Zm00001eb297470_T001">
    <property type="protein sequence ID" value="Zm00001eb297470_P001"/>
    <property type="gene ID" value="Zm00001eb297470"/>
</dbReference>
<keyword evidence="4" id="KW-1185">Reference proteome</keyword>
<accession>A0A804Q3T7</accession>
<sequence length="202" mass="21875">MSQIACFLLGYALDCGCAAVGDGGMAPRAGAASPGHRVVGEGREPGAGAVGHGAQDAVRRIRSRTHRHVKDSEKRVLARKALMQHVRYQELGKKLREILIRNISDRQVLDEMSREVLSTTLSGIECVCGLSCAEEEVSVLSAVSTRCRYLDWKVCVRGTLSCAPNSSLAHLGIHETGVLYGGTRIYEHATNFEHATNLGAFW</sequence>
<dbReference type="AlphaFoldDB" id="A0A804Q3T7"/>
<name>A0A804Q3T7_MAIZE</name>
<dbReference type="InParanoid" id="A0A804Q3T7"/>
<dbReference type="PANTHER" id="PTHR37228">
    <property type="entry name" value="RIBOSOMAL PROTEIN S21 FAMILY PROTEIN"/>
    <property type="match status" value="1"/>
</dbReference>
<organism evidence="3 4">
    <name type="scientific">Zea mays</name>
    <name type="common">Maize</name>
    <dbReference type="NCBI Taxonomy" id="4577"/>
    <lineage>
        <taxon>Eukaryota</taxon>
        <taxon>Viridiplantae</taxon>
        <taxon>Streptophyta</taxon>
        <taxon>Embryophyta</taxon>
        <taxon>Tracheophyta</taxon>
        <taxon>Spermatophyta</taxon>
        <taxon>Magnoliopsida</taxon>
        <taxon>Liliopsida</taxon>
        <taxon>Poales</taxon>
        <taxon>Poaceae</taxon>
        <taxon>PACMAD clade</taxon>
        <taxon>Panicoideae</taxon>
        <taxon>Andropogonodae</taxon>
        <taxon>Andropogoneae</taxon>
        <taxon>Tripsacinae</taxon>
        <taxon>Zea</taxon>
    </lineage>
</organism>
<dbReference type="PANTHER" id="PTHR37228:SF1">
    <property type="entry name" value="RIBOSOMAL PROTEIN S21 FAMILY PROTEIN"/>
    <property type="match status" value="1"/>
</dbReference>
<dbReference type="Proteomes" id="UP000007305">
    <property type="component" value="Chromosome 6"/>
</dbReference>